<accession>A0A6P6Y7F8</accession>
<dbReference type="CTD" id="326214"/>
<dbReference type="RefSeq" id="XP_027200464.1">
    <property type="nucleotide sequence ID" value="XM_027344663.1"/>
</dbReference>
<evidence type="ECO:0000256" key="4">
    <source>
        <dbReference type="ARBA" id="ARBA00023054"/>
    </source>
</evidence>
<keyword evidence="7" id="KW-1185">Reference proteome</keyword>
<dbReference type="KEGG" id="dpte:113794552"/>
<feature type="region of interest" description="Disordered" evidence="6">
    <location>
        <begin position="37"/>
        <end position="116"/>
    </location>
</feature>
<feature type="compositionally biased region" description="Basic residues" evidence="6">
    <location>
        <begin position="157"/>
        <end position="170"/>
    </location>
</feature>
<evidence type="ECO:0000256" key="5">
    <source>
        <dbReference type="ARBA" id="ARBA00023242"/>
    </source>
</evidence>
<keyword evidence="5" id="KW-0539">Nucleus</keyword>
<dbReference type="PANTHER" id="PTHR14577">
    <property type="entry name" value="NUCLEOLAR PROTEIN 12"/>
    <property type="match status" value="1"/>
</dbReference>
<protein>
    <recommendedName>
        <fullName evidence="3">Nucleolar protein 12</fullName>
    </recommendedName>
</protein>
<evidence type="ECO:0000256" key="6">
    <source>
        <dbReference type="SAM" id="MobiDB-lite"/>
    </source>
</evidence>
<feature type="region of interest" description="Disordered" evidence="6">
    <location>
        <begin position="149"/>
        <end position="170"/>
    </location>
</feature>
<dbReference type="InParanoid" id="A0A6P6Y7F8"/>
<dbReference type="GO" id="GO:0019843">
    <property type="term" value="F:rRNA binding"/>
    <property type="evidence" value="ECO:0007669"/>
    <property type="project" value="TreeGrafter"/>
</dbReference>
<dbReference type="Pfam" id="PF09805">
    <property type="entry name" value="Nop25"/>
    <property type="match status" value="1"/>
</dbReference>
<evidence type="ECO:0000256" key="2">
    <source>
        <dbReference type="ARBA" id="ARBA00007175"/>
    </source>
</evidence>
<sequence>MDRRQTRSSSGIKMKQGRNKKKKIELCFDEFDRQQYLTGVHGRKKQRKQRAKEQLDRDLKIELKRLKEKKKKELSDRMEEMRQATAPTVDDDDEDNDGDGNGDGQSSTQDKSNTIKYELDEQTVEIKAIDLVAIPSNISSNIETVAVVGGGGGGKETKHKKIHKRHRKLR</sequence>
<feature type="compositionally biased region" description="Basic residues" evidence="6">
    <location>
        <begin position="41"/>
        <end position="50"/>
    </location>
</feature>
<evidence type="ECO:0000256" key="1">
    <source>
        <dbReference type="ARBA" id="ARBA00004604"/>
    </source>
</evidence>
<organism evidence="7 8">
    <name type="scientific">Dermatophagoides pteronyssinus</name>
    <name type="common">European house dust mite</name>
    <dbReference type="NCBI Taxonomy" id="6956"/>
    <lineage>
        <taxon>Eukaryota</taxon>
        <taxon>Metazoa</taxon>
        <taxon>Ecdysozoa</taxon>
        <taxon>Arthropoda</taxon>
        <taxon>Chelicerata</taxon>
        <taxon>Arachnida</taxon>
        <taxon>Acari</taxon>
        <taxon>Acariformes</taxon>
        <taxon>Sarcoptiformes</taxon>
        <taxon>Astigmata</taxon>
        <taxon>Psoroptidia</taxon>
        <taxon>Analgoidea</taxon>
        <taxon>Pyroglyphidae</taxon>
        <taxon>Dermatophagoidinae</taxon>
        <taxon>Dermatophagoides</taxon>
    </lineage>
</organism>
<feature type="compositionally biased region" description="Acidic residues" evidence="6">
    <location>
        <begin position="89"/>
        <end position="100"/>
    </location>
</feature>
<feature type="compositionally biased region" description="Polar residues" evidence="6">
    <location>
        <begin position="105"/>
        <end position="115"/>
    </location>
</feature>
<reference evidence="8" key="1">
    <citation type="submission" date="2025-08" db="UniProtKB">
        <authorList>
            <consortium name="RefSeq"/>
        </authorList>
    </citation>
    <scope>IDENTIFICATION</scope>
    <source>
        <strain evidence="8">Airmid</strain>
    </source>
</reference>
<dbReference type="GO" id="GO:0005730">
    <property type="term" value="C:nucleolus"/>
    <property type="evidence" value="ECO:0007669"/>
    <property type="project" value="UniProtKB-SubCell"/>
</dbReference>
<dbReference type="PANTHER" id="PTHR14577:SF0">
    <property type="entry name" value="NUCLEOLAR PROTEIN 12"/>
    <property type="match status" value="1"/>
</dbReference>
<dbReference type="InterPro" id="IPR019186">
    <property type="entry name" value="Nucleolar_protein_12"/>
</dbReference>
<dbReference type="Proteomes" id="UP000515146">
    <property type="component" value="Unplaced"/>
</dbReference>
<dbReference type="AlphaFoldDB" id="A0A6P6Y7F8"/>
<evidence type="ECO:0000313" key="8">
    <source>
        <dbReference type="RefSeq" id="XP_027200464.1"/>
    </source>
</evidence>
<evidence type="ECO:0000313" key="7">
    <source>
        <dbReference type="Proteomes" id="UP000515146"/>
    </source>
</evidence>
<proteinExistence type="inferred from homology"/>
<feature type="compositionally biased region" description="Basic and acidic residues" evidence="6">
    <location>
        <begin position="51"/>
        <end position="82"/>
    </location>
</feature>
<comment type="subcellular location">
    <subcellularLocation>
        <location evidence="1">Nucleus</location>
        <location evidence="1">Nucleolus</location>
    </subcellularLocation>
</comment>
<keyword evidence="4" id="KW-0175">Coiled coil</keyword>
<gene>
    <name evidence="8" type="primary">LOC113794552</name>
</gene>
<feature type="region of interest" description="Disordered" evidence="6">
    <location>
        <begin position="1"/>
        <end position="25"/>
    </location>
</feature>
<comment type="similarity">
    <text evidence="2">Belongs to the RRP17 family.</text>
</comment>
<evidence type="ECO:0000256" key="3">
    <source>
        <dbReference type="ARBA" id="ARBA00015520"/>
    </source>
</evidence>
<name>A0A6P6Y7F8_DERPT</name>